<dbReference type="EMBL" id="JEMU01000003">
    <property type="protein sequence ID" value="KAJ04281.1"/>
    <property type="molecule type" value="Genomic_DNA"/>
</dbReference>
<keyword evidence="1" id="KW-0472">Membrane</keyword>
<evidence type="ECO:0000256" key="1">
    <source>
        <dbReference type="SAM" id="Phobius"/>
    </source>
</evidence>
<feature type="transmembrane region" description="Helical" evidence="1">
    <location>
        <begin position="83"/>
        <end position="101"/>
    </location>
</feature>
<reference evidence="2 3" key="1">
    <citation type="journal article" date="2014" name="Genome Announc.">
        <title>Draft Genome Sequences of Two Isolates of the Roseobacter Group, Sulfitobacter sp. Strains 3SOLIMAR09 and 1FIGIMAR09, from Harbors of Mallorca Island (Mediterranean Sea).</title>
        <authorList>
            <person name="Mas-Llado M."/>
            <person name="Pina-Villalonga J.M."/>
            <person name="Brunet-Galmes I."/>
            <person name="Nogales B."/>
            <person name="Bosch R."/>
        </authorList>
    </citation>
    <scope>NUCLEOTIDE SEQUENCE [LARGE SCALE GENOMIC DNA]</scope>
    <source>
        <strain evidence="2 3">1FIGIMAR09</strain>
    </source>
</reference>
<name>A0A061SRG8_9RHOB</name>
<dbReference type="STRING" id="83219.PM02_04715"/>
<dbReference type="AlphaFoldDB" id="A0A061SRG8"/>
<gene>
    <name evidence="2" type="ORF">PM02_04715</name>
</gene>
<feature type="transmembrane region" description="Helical" evidence="1">
    <location>
        <begin position="6"/>
        <end position="29"/>
    </location>
</feature>
<organism evidence="2 3">
    <name type="scientific">Sulfitobacter mediterraneus</name>
    <dbReference type="NCBI Taxonomy" id="83219"/>
    <lineage>
        <taxon>Bacteria</taxon>
        <taxon>Pseudomonadati</taxon>
        <taxon>Pseudomonadota</taxon>
        <taxon>Alphaproteobacteria</taxon>
        <taxon>Rhodobacterales</taxon>
        <taxon>Roseobacteraceae</taxon>
        <taxon>Sulfitobacter</taxon>
    </lineage>
</organism>
<comment type="caution">
    <text evidence="2">The sequence shown here is derived from an EMBL/GenBank/DDBJ whole genome shotgun (WGS) entry which is preliminary data.</text>
</comment>
<dbReference type="Proteomes" id="UP000027337">
    <property type="component" value="Unassembled WGS sequence"/>
</dbReference>
<dbReference type="RefSeq" id="WP_037905795.1">
    <property type="nucleotide sequence ID" value="NZ_JEMU01000003.1"/>
</dbReference>
<evidence type="ECO:0000313" key="3">
    <source>
        <dbReference type="Proteomes" id="UP000027337"/>
    </source>
</evidence>
<keyword evidence="1" id="KW-1133">Transmembrane helix</keyword>
<proteinExistence type="predicted"/>
<protein>
    <submittedName>
        <fullName evidence="2">Uncharacterized protein</fullName>
    </submittedName>
</protein>
<evidence type="ECO:0000313" key="2">
    <source>
        <dbReference type="EMBL" id="KAJ04281.1"/>
    </source>
</evidence>
<keyword evidence="3" id="KW-1185">Reference proteome</keyword>
<accession>A0A061SRG8</accession>
<keyword evidence="1" id="KW-0812">Transmembrane</keyword>
<sequence>MFWETMGALLLVVGTFPLWFLVAIVWGLVKAGAAFFYLAMVFFGQDPIEWSQILSVPFGTVIAGFEAAWGIPQSIWAWGKFEHPIWAAIIGLICLIGSRGARRG</sequence>